<dbReference type="InterPro" id="IPR016162">
    <property type="entry name" value="Ald_DH_N"/>
</dbReference>
<sequence>MTTQHRSETFQKAEIAKIASKFVATASVEKRHQALTMIKQQIQVYFDKILEANNQDAAVSREKGVTDAYLDRLTLTPERLNSLITMIEDLVQLPDPLYLIKEQSQRPNGLIIKHVTVPLGVLGIIYEARPNVTVDTAALALKTGNVILLRGSSSTIHTNRALVSAMQEGLHNAGFPKEAVQLIEDEDRTALDDLCHARGLIDVLIPRGSEKLIRKVTDQAVVPVIETGAGNCHVFIDSSADPDMAINIAVDAKTQRPSVCNACETILVSADWFEEHGMNLITALQAKDVVIHGDPAVKKCSNKVLTATEEDWKSEFLSLDVAMKVVTDINEAIDHIEHYSTNHSESIVSNDSDHVKRFFSMVDAAALYHNASTRFTDGFEFGYGAEVGISTQKLHVRGPMGLPALTTTKALIQGSGQTKA</sequence>
<dbReference type="EC" id="1.2.1.41" evidence="7"/>
<name>A0A1D7QVL2_9BACI</name>
<comment type="subcellular location">
    <subcellularLocation>
        <location evidence="7">Cytoplasm</location>
    </subcellularLocation>
</comment>
<feature type="domain" description="Aldehyde dehydrogenase" evidence="8">
    <location>
        <begin position="14"/>
        <end position="287"/>
    </location>
</feature>
<dbReference type="EMBL" id="CP012502">
    <property type="protein sequence ID" value="AOM82998.1"/>
    <property type="molecule type" value="Genomic_DNA"/>
</dbReference>
<dbReference type="GO" id="GO:0005737">
    <property type="term" value="C:cytoplasm"/>
    <property type="evidence" value="ECO:0007669"/>
    <property type="project" value="UniProtKB-SubCell"/>
</dbReference>
<comment type="pathway">
    <text evidence="1 7">Amino-acid biosynthesis; L-proline biosynthesis; L-glutamate 5-semialdehyde from L-glutamate: step 2/2.</text>
</comment>
<keyword evidence="5 7" id="KW-0560">Oxidoreductase</keyword>
<dbReference type="Proteomes" id="UP000094463">
    <property type="component" value="Chromosome"/>
</dbReference>
<dbReference type="PATRIC" id="fig|632773.3.peg.1721"/>
<dbReference type="GO" id="GO:0055129">
    <property type="term" value="P:L-proline biosynthetic process"/>
    <property type="evidence" value="ECO:0007669"/>
    <property type="project" value="UniProtKB-UniRule"/>
</dbReference>
<dbReference type="InterPro" id="IPR015590">
    <property type="entry name" value="Aldehyde_DH_dom"/>
</dbReference>
<dbReference type="HAMAP" id="MF_00412">
    <property type="entry name" value="ProA"/>
    <property type="match status" value="1"/>
</dbReference>
<dbReference type="PIRSF" id="PIRSF000151">
    <property type="entry name" value="GPR"/>
    <property type="match status" value="1"/>
</dbReference>
<dbReference type="Pfam" id="PF00171">
    <property type="entry name" value="Aldedh"/>
    <property type="match status" value="1"/>
</dbReference>
<protein>
    <recommendedName>
        <fullName evidence="7">Gamma-glutamyl phosphate reductase</fullName>
        <shortName evidence="7">GPR</shortName>
        <ecNumber evidence="7">1.2.1.41</ecNumber>
    </recommendedName>
    <alternativeName>
        <fullName evidence="7">Glutamate-5-semialdehyde dehydrogenase</fullName>
    </alternativeName>
    <alternativeName>
        <fullName evidence="7">Glutamyl-gamma-semialdehyde dehydrogenase</fullName>
        <shortName evidence="7">GSA dehydrogenase</shortName>
    </alternativeName>
</protein>
<dbReference type="NCBIfam" id="TIGR00407">
    <property type="entry name" value="proA"/>
    <property type="match status" value="1"/>
</dbReference>
<dbReference type="PANTHER" id="PTHR11063:SF8">
    <property type="entry name" value="DELTA-1-PYRROLINE-5-CARBOXYLATE SYNTHASE"/>
    <property type="match status" value="1"/>
</dbReference>
<comment type="similarity">
    <text evidence="7">Belongs to the gamma-glutamyl phosphate reductase family.</text>
</comment>
<dbReference type="PROSITE" id="PS01223">
    <property type="entry name" value="PROA"/>
    <property type="match status" value="1"/>
</dbReference>
<evidence type="ECO:0000259" key="8">
    <source>
        <dbReference type="Pfam" id="PF00171"/>
    </source>
</evidence>
<dbReference type="FunFam" id="3.40.309.10:FF:000006">
    <property type="entry name" value="Gamma-glutamyl phosphate reductase"/>
    <property type="match status" value="1"/>
</dbReference>
<dbReference type="Gene3D" id="3.40.309.10">
    <property type="entry name" value="Aldehyde Dehydrogenase, Chain A, domain 2"/>
    <property type="match status" value="1"/>
</dbReference>
<dbReference type="InterPro" id="IPR016161">
    <property type="entry name" value="Ald_DH/histidinol_DH"/>
</dbReference>
<dbReference type="InterPro" id="IPR020593">
    <property type="entry name" value="G-glutamylP_reductase_CS"/>
</dbReference>
<comment type="catalytic activity">
    <reaction evidence="6 7">
        <text>L-glutamate 5-semialdehyde + phosphate + NADP(+) = L-glutamyl 5-phosphate + NADPH + H(+)</text>
        <dbReference type="Rhea" id="RHEA:19541"/>
        <dbReference type="ChEBI" id="CHEBI:15378"/>
        <dbReference type="ChEBI" id="CHEBI:43474"/>
        <dbReference type="ChEBI" id="CHEBI:57783"/>
        <dbReference type="ChEBI" id="CHEBI:58066"/>
        <dbReference type="ChEBI" id="CHEBI:58274"/>
        <dbReference type="ChEBI" id="CHEBI:58349"/>
        <dbReference type="EC" id="1.2.1.41"/>
    </reaction>
</comment>
<evidence type="ECO:0000313" key="10">
    <source>
        <dbReference type="Proteomes" id="UP000094463"/>
    </source>
</evidence>
<dbReference type="AlphaFoldDB" id="A0A1D7QVL2"/>
<evidence type="ECO:0000256" key="5">
    <source>
        <dbReference type="ARBA" id="ARBA00023002"/>
    </source>
</evidence>
<dbReference type="STRING" id="632773.BBEV_1637"/>
<dbReference type="Gene3D" id="3.40.605.10">
    <property type="entry name" value="Aldehyde Dehydrogenase, Chain A, domain 1"/>
    <property type="match status" value="1"/>
</dbReference>
<dbReference type="NCBIfam" id="NF001221">
    <property type="entry name" value="PRK00197.1"/>
    <property type="match status" value="1"/>
</dbReference>
<keyword evidence="3 7" id="KW-0641">Proline biosynthesis</keyword>
<comment type="function">
    <text evidence="7">Catalyzes the NADPH-dependent reduction of L-glutamate 5-phosphate into L-glutamate 5-semialdehyde and phosphate. The product spontaneously undergoes cyclization to form 1-pyrroline-5-carboxylate.</text>
</comment>
<evidence type="ECO:0000256" key="4">
    <source>
        <dbReference type="ARBA" id="ARBA00022857"/>
    </source>
</evidence>
<evidence type="ECO:0000256" key="7">
    <source>
        <dbReference type="HAMAP-Rule" id="MF_00412"/>
    </source>
</evidence>
<gene>
    <name evidence="7 9" type="primary">proA</name>
    <name evidence="9" type="ORF">BBEV_1637</name>
</gene>
<dbReference type="SUPFAM" id="SSF53720">
    <property type="entry name" value="ALDH-like"/>
    <property type="match status" value="1"/>
</dbReference>
<evidence type="ECO:0000256" key="3">
    <source>
        <dbReference type="ARBA" id="ARBA00022650"/>
    </source>
</evidence>
<dbReference type="CDD" id="cd07079">
    <property type="entry name" value="ALDH_F18-19_ProA-GPR"/>
    <property type="match status" value="1"/>
</dbReference>
<proteinExistence type="inferred from homology"/>
<dbReference type="PANTHER" id="PTHR11063">
    <property type="entry name" value="GLUTAMATE SEMIALDEHYDE DEHYDROGENASE"/>
    <property type="match status" value="1"/>
</dbReference>
<dbReference type="RefSeq" id="WP_069365022.1">
    <property type="nucleotide sequence ID" value="NZ_CP012502.1"/>
</dbReference>
<dbReference type="OrthoDB" id="9809970at2"/>
<dbReference type="KEGG" id="bbev:BBEV_1637"/>
<keyword evidence="2 7" id="KW-0028">Amino-acid biosynthesis</keyword>
<dbReference type="InterPro" id="IPR000965">
    <property type="entry name" value="GPR_dom"/>
</dbReference>
<keyword evidence="10" id="KW-1185">Reference proteome</keyword>
<dbReference type="GO" id="GO:0004350">
    <property type="term" value="F:glutamate-5-semialdehyde dehydrogenase activity"/>
    <property type="evidence" value="ECO:0007669"/>
    <property type="project" value="UniProtKB-UniRule"/>
</dbReference>
<keyword evidence="4 7" id="KW-0521">NADP</keyword>
<dbReference type="InterPro" id="IPR012134">
    <property type="entry name" value="Glu-5-SA_DH"/>
</dbReference>
<reference evidence="9 10" key="1">
    <citation type="submission" date="2015-08" db="EMBL/GenBank/DDBJ databases">
        <title>The complete genome sequence of Bacillus beveridgei MLTeJB.</title>
        <authorList>
            <person name="Hanson T.E."/>
            <person name="Mesa C."/>
            <person name="Basesman S.M."/>
            <person name="Oremland R.S."/>
        </authorList>
    </citation>
    <scope>NUCLEOTIDE SEQUENCE [LARGE SCALE GENOMIC DNA]</scope>
    <source>
        <strain evidence="9 10">MLTeJB</strain>
    </source>
</reference>
<evidence type="ECO:0000256" key="6">
    <source>
        <dbReference type="ARBA" id="ARBA00049024"/>
    </source>
</evidence>
<keyword evidence="7" id="KW-0963">Cytoplasm</keyword>
<evidence type="ECO:0000256" key="1">
    <source>
        <dbReference type="ARBA" id="ARBA00004985"/>
    </source>
</evidence>
<accession>A0A1D7QVL2</accession>
<dbReference type="InterPro" id="IPR016163">
    <property type="entry name" value="Ald_DH_C"/>
</dbReference>
<dbReference type="GO" id="GO:0050661">
    <property type="term" value="F:NADP binding"/>
    <property type="evidence" value="ECO:0007669"/>
    <property type="project" value="InterPro"/>
</dbReference>
<organism evidence="9 10">
    <name type="scientific">Salisediminibacterium beveridgei</name>
    <dbReference type="NCBI Taxonomy" id="632773"/>
    <lineage>
        <taxon>Bacteria</taxon>
        <taxon>Bacillati</taxon>
        <taxon>Bacillota</taxon>
        <taxon>Bacilli</taxon>
        <taxon>Bacillales</taxon>
        <taxon>Bacillaceae</taxon>
        <taxon>Salisediminibacterium</taxon>
    </lineage>
</organism>
<dbReference type="UniPathway" id="UPA00098">
    <property type="reaction ID" value="UER00360"/>
</dbReference>
<evidence type="ECO:0000256" key="2">
    <source>
        <dbReference type="ARBA" id="ARBA00022605"/>
    </source>
</evidence>
<evidence type="ECO:0000313" key="9">
    <source>
        <dbReference type="EMBL" id="AOM82998.1"/>
    </source>
</evidence>